<evidence type="ECO:0000256" key="8">
    <source>
        <dbReference type="NCBIfam" id="TIGR04265"/>
    </source>
</evidence>
<dbReference type="CDD" id="cd09110">
    <property type="entry name" value="PLDc_CLS_1"/>
    <property type="match status" value="1"/>
</dbReference>
<feature type="signal peptide" evidence="9">
    <location>
        <begin position="1"/>
        <end position="20"/>
    </location>
</feature>
<keyword evidence="6" id="KW-1133">Transmembrane helix</keyword>
<keyword evidence="4" id="KW-0812">Transmembrane</keyword>
<gene>
    <name evidence="11" type="primary">cls</name>
    <name evidence="11" type="ORF">GTP41_07930</name>
</gene>
<proteinExistence type="predicted"/>
<sequence length="465" mass="51653">MRANQVLVMILASWSLLACASLPEVDADRTKQRASAVPHVVNASGKLPRQTTEQLLKKRWAKSTLDLKAQAALEEAATGVPLIAGNKVQLLFDGPQTMAEMMKAIAAARNHINFETYIFDQDELGEQFADLLVQKQREGVVVNVIYDSVGTLGVPQAFFDRMREGGVRLIAFNPVNPAKTRGNGWKLNNRDHRKMLIVDGKVGFTGGINISDTYAKSSPFRSGSGAGRKARAEGEEDVGWRDTHVRIEGPAVQAMQWLFIQTWIEQDAEDLRDANYFLTVPAAGDKVMRVLGSKPDGHFEIYKALLLAIQEAKKSVHITCAYFVPDDQTLQALVDAARRGVEVKLVLPSVSDSGLVFHAGRASYQPLLEAGVKIYELKLSVLHAKTVVIDGVWSTVGSTNIDRRSFQHNSEVNVIVMGDVFGQEMESAFKEDLRNSSEVTLASWKKRPLTMRLKEWMAQVWDYWL</sequence>
<dbReference type="SMART" id="SM00155">
    <property type="entry name" value="PLDc"/>
    <property type="match status" value="2"/>
</dbReference>
<keyword evidence="9" id="KW-0732">Signal</keyword>
<dbReference type="AlphaFoldDB" id="A0A6N9HF19"/>
<keyword evidence="3" id="KW-0808">Transferase</keyword>
<dbReference type="GO" id="GO:0032049">
    <property type="term" value="P:cardiolipin biosynthetic process"/>
    <property type="evidence" value="ECO:0007669"/>
    <property type="project" value="UniProtKB-UniRule"/>
</dbReference>
<evidence type="ECO:0000256" key="7">
    <source>
        <dbReference type="ARBA" id="ARBA00023136"/>
    </source>
</evidence>
<feature type="domain" description="PLD phosphodiesterase" evidence="10">
    <location>
        <begin position="378"/>
        <end position="405"/>
    </location>
</feature>
<keyword evidence="2" id="KW-1003">Cell membrane</keyword>
<accession>A0A6N9HF19</accession>
<dbReference type="NCBIfam" id="TIGR04265">
    <property type="entry name" value="bac_cardiolipin"/>
    <property type="match status" value="1"/>
</dbReference>
<dbReference type="EC" id="2.7.8.-" evidence="8"/>
<dbReference type="GO" id="GO:0005886">
    <property type="term" value="C:plasma membrane"/>
    <property type="evidence" value="ECO:0007669"/>
    <property type="project" value="UniProtKB-SubCell"/>
</dbReference>
<dbReference type="CDD" id="cd09159">
    <property type="entry name" value="PLDc_ybhO_like_2"/>
    <property type="match status" value="1"/>
</dbReference>
<dbReference type="GO" id="GO:0008808">
    <property type="term" value="F:cardiolipin synthase activity"/>
    <property type="evidence" value="ECO:0007669"/>
    <property type="project" value="UniProtKB-UniRule"/>
</dbReference>
<dbReference type="Pfam" id="PF13091">
    <property type="entry name" value="PLDc_2"/>
    <property type="match status" value="2"/>
</dbReference>
<evidence type="ECO:0000313" key="12">
    <source>
        <dbReference type="Proteomes" id="UP000448575"/>
    </source>
</evidence>
<dbReference type="InterPro" id="IPR025202">
    <property type="entry name" value="PLD-like_dom"/>
</dbReference>
<keyword evidence="7" id="KW-0472">Membrane</keyword>
<evidence type="ECO:0000256" key="6">
    <source>
        <dbReference type="ARBA" id="ARBA00022989"/>
    </source>
</evidence>
<comment type="caution">
    <text evidence="11">The sequence shown here is derived from an EMBL/GenBank/DDBJ whole genome shotgun (WGS) entry which is preliminary data.</text>
</comment>
<feature type="chain" id="PRO_5026710450" description="Cardiolipin synthase" evidence="9">
    <location>
        <begin position="21"/>
        <end position="465"/>
    </location>
</feature>
<dbReference type="EMBL" id="WWCJ01000005">
    <property type="protein sequence ID" value="MYN02030.1"/>
    <property type="molecule type" value="Genomic_DNA"/>
</dbReference>
<evidence type="ECO:0000256" key="1">
    <source>
        <dbReference type="ARBA" id="ARBA00004236"/>
    </source>
</evidence>
<dbReference type="PANTHER" id="PTHR21248:SF22">
    <property type="entry name" value="PHOSPHOLIPASE D"/>
    <property type="match status" value="1"/>
</dbReference>
<organism evidence="11 12">
    <name type="scientific">Pseudoduganella guangdongensis</name>
    <dbReference type="NCBI Taxonomy" id="2692179"/>
    <lineage>
        <taxon>Bacteria</taxon>
        <taxon>Pseudomonadati</taxon>
        <taxon>Pseudomonadota</taxon>
        <taxon>Betaproteobacteria</taxon>
        <taxon>Burkholderiales</taxon>
        <taxon>Oxalobacteraceae</taxon>
        <taxon>Telluria group</taxon>
        <taxon>Pseudoduganella</taxon>
    </lineage>
</organism>
<reference evidence="11 12" key="1">
    <citation type="submission" date="2019-12" db="EMBL/GenBank/DDBJ databases">
        <title>Novel species isolated from a subtropical stream in China.</title>
        <authorList>
            <person name="Lu H."/>
        </authorList>
    </citation>
    <scope>NUCLEOTIDE SEQUENCE [LARGE SCALE GENOMIC DNA]</scope>
    <source>
        <strain evidence="11 12">DS3</strain>
    </source>
</reference>
<keyword evidence="5" id="KW-0677">Repeat</keyword>
<name>A0A6N9HF19_9BURK</name>
<evidence type="ECO:0000256" key="2">
    <source>
        <dbReference type="ARBA" id="ARBA00022475"/>
    </source>
</evidence>
<protein>
    <recommendedName>
        <fullName evidence="8">Cardiolipin synthase</fullName>
        <ecNumber evidence="8">2.7.8.-</ecNumber>
    </recommendedName>
</protein>
<comment type="subcellular location">
    <subcellularLocation>
        <location evidence="1">Cell membrane</location>
    </subcellularLocation>
</comment>
<dbReference type="InterPro" id="IPR022924">
    <property type="entry name" value="Cardiolipin_synthase"/>
</dbReference>
<dbReference type="RefSeq" id="WP_161025038.1">
    <property type="nucleotide sequence ID" value="NZ_WWCJ01000005.1"/>
</dbReference>
<evidence type="ECO:0000256" key="4">
    <source>
        <dbReference type="ARBA" id="ARBA00022692"/>
    </source>
</evidence>
<evidence type="ECO:0000256" key="3">
    <source>
        <dbReference type="ARBA" id="ARBA00022679"/>
    </source>
</evidence>
<evidence type="ECO:0000256" key="5">
    <source>
        <dbReference type="ARBA" id="ARBA00022737"/>
    </source>
</evidence>
<evidence type="ECO:0000313" key="11">
    <source>
        <dbReference type="EMBL" id="MYN02030.1"/>
    </source>
</evidence>
<dbReference type="PROSITE" id="PS50035">
    <property type="entry name" value="PLD"/>
    <property type="match status" value="2"/>
</dbReference>
<evidence type="ECO:0000259" key="10">
    <source>
        <dbReference type="PROSITE" id="PS50035"/>
    </source>
</evidence>
<dbReference type="InterPro" id="IPR001736">
    <property type="entry name" value="PLipase_D/transphosphatidylase"/>
</dbReference>
<dbReference type="Gene3D" id="3.30.870.10">
    <property type="entry name" value="Endonuclease Chain A"/>
    <property type="match status" value="2"/>
</dbReference>
<feature type="domain" description="PLD phosphodiesterase" evidence="10">
    <location>
        <begin position="187"/>
        <end position="214"/>
    </location>
</feature>
<dbReference type="Proteomes" id="UP000448575">
    <property type="component" value="Unassembled WGS sequence"/>
</dbReference>
<keyword evidence="12" id="KW-1185">Reference proteome</keyword>
<dbReference type="PANTHER" id="PTHR21248">
    <property type="entry name" value="CARDIOLIPIN SYNTHASE"/>
    <property type="match status" value="1"/>
</dbReference>
<dbReference type="PROSITE" id="PS51257">
    <property type="entry name" value="PROKAR_LIPOPROTEIN"/>
    <property type="match status" value="1"/>
</dbReference>
<evidence type="ECO:0000256" key="9">
    <source>
        <dbReference type="SAM" id="SignalP"/>
    </source>
</evidence>
<dbReference type="SUPFAM" id="SSF56024">
    <property type="entry name" value="Phospholipase D/nuclease"/>
    <property type="match status" value="2"/>
</dbReference>